<reference evidence="4 5" key="1">
    <citation type="journal article" date="2016" name="Mol. Biol. Evol.">
        <title>Comparative Genomics of Early-Diverging Mushroom-Forming Fungi Provides Insights into the Origins of Lignocellulose Decay Capabilities.</title>
        <authorList>
            <person name="Nagy L.G."/>
            <person name="Riley R."/>
            <person name="Tritt A."/>
            <person name="Adam C."/>
            <person name="Daum C."/>
            <person name="Floudas D."/>
            <person name="Sun H."/>
            <person name="Yadav J.S."/>
            <person name="Pangilinan J."/>
            <person name="Larsson K.H."/>
            <person name="Matsuura K."/>
            <person name="Barry K."/>
            <person name="Labutti K."/>
            <person name="Kuo R."/>
            <person name="Ohm R.A."/>
            <person name="Bhattacharya S.S."/>
            <person name="Shirouzu T."/>
            <person name="Yoshinaga Y."/>
            <person name="Martin F.M."/>
            <person name="Grigoriev I.V."/>
            <person name="Hibbett D.S."/>
        </authorList>
    </citation>
    <scope>NUCLEOTIDE SEQUENCE [LARGE SCALE GENOMIC DNA]</scope>
    <source>
        <strain evidence="4 5">TUFC12733</strain>
    </source>
</reference>
<evidence type="ECO:0000313" key="4">
    <source>
        <dbReference type="EMBL" id="KZO92804.1"/>
    </source>
</evidence>
<sequence length="90" mass="10187">MSKQPTQPPPIPIHLPAVLNSRPVDPDESVTVETMAGLLGKVAAPQDTPIWICTLHYCNRIFQSHERLGVHRKRDHHSDDTESDVTTWNR</sequence>
<keyword evidence="1" id="KW-0863">Zinc-finger</keyword>
<evidence type="ECO:0000313" key="5">
    <source>
        <dbReference type="Proteomes" id="UP000076738"/>
    </source>
</evidence>
<keyword evidence="1" id="KW-0479">Metal-binding</keyword>
<dbReference type="GO" id="GO:0008270">
    <property type="term" value="F:zinc ion binding"/>
    <property type="evidence" value="ECO:0007669"/>
    <property type="project" value="UniProtKB-KW"/>
</dbReference>
<feature type="domain" description="C2H2-type" evidence="3">
    <location>
        <begin position="51"/>
        <end position="82"/>
    </location>
</feature>
<dbReference type="InterPro" id="IPR013087">
    <property type="entry name" value="Znf_C2H2_type"/>
</dbReference>
<dbReference type="Proteomes" id="UP000076738">
    <property type="component" value="Unassembled WGS sequence"/>
</dbReference>
<keyword evidence="5" id="KW-1185">Reference proteome</keyword>
<evidence type="ECO:0000256" key="1">
    <source>
        <dbReference type="PROSITE-ProRule" id="PRU00042"/>
    </source>
</evidence>
<organism evidence="4 5">
    <name type="scientific">Calocera viscosa (strain TUFC12733)</name>
    <dbReference type="NCBI Taxonomy" id="1330018"/>
    <lineage>
        <taxon>Eukaryota</taxon>
        <taxon>Fungi</taxon>
        <taxon>Dikarya</taxon>
        <taxon>Basidiomycota</taxon>
        <taxon>Agaricomycotina</taxon>
        <taxon>Dacrymycetes</taxon>
        <taxon>Dacrymycetales</taxon>
        <taxon>Dacrymycetaceae</taxon>
        <taxon>Calocera</taxon>
    </lineage>
</organism>
<protein>
    <recommendedName>
        <fullName evidence="3">C2H2-type domain-containing protein</fullName>
    </recommendedName>
</protein>
<feature type="compositionally biased region" description="Pro residues" evidence="2">
    <location>
        <begin position="1"/>
        <end position="13"/>
    </location>
</feature>
<proteinExistence type="predicted"/>
<name>A0A167INJ8_CALVF</name>
<feature type="region of interest" description="Disordered" evidence="2">
    <location>
        <begin position="68"/>
        <end position="90"/>
    </location>
</feature>
<evidence type="ECO:0000259" key="3">
    <source>
        <dbReference type="PROSITE" id="PS50157"/>
    </source>
</evidence>
<dbReference type="EMBL" id="KV417307">
    <property type="protein sequence ID" value="KZO92804.1"/>
    <property type="molecule type" value="Genomic_DNA"/>
</dbReference>
<feature type="region of interest" description="Disordered" evidence="2">
    <location>
        <begin position="1"/>
        <end position="25"/>
    </location>
</feature>
<evidence type="ECO:0000256" key="2">
    <source>
        <dbReference type="SAM" id="MobiDB-lite"/>
    </source>
</evidence>
<keyword evidence="1" id="KW-0862">Zinc</keyword>
<dbReference type="AlphaFoldDB" id="A0A167INJ8"/>
<accession>A0A167INJ8</accession>
<gene>
    <name evidence="4" type="ORF">CALVIDRAFT_540686</name>
</gene>
<dbReference type="PROSITE" id="PS00028">
    <property type="entry name" value="ZINC_FINGER_C2H2_1"/>
    <property type="match status" value="1"/>
</dbReference>
<dbReference type="PROSITE" id="PS50157">
    <property type="entry name" value="ZINC_FINGER_C2H2_2"/>
    <property type="match status" value="1"/>
</dbReference>
<dbReference type="OrthoDB" id="3222551at2759"/>